<proteinExistence type="predicted"/>
<dbReference type="SUPFAM" id="SSF52833">
    <property type="entry name" value="Thioredoxin-like"/>
    <property type="match status" value="1"/>
</dbReference>
<keyword evidence="1" id="KW-0812">Transmembrane</keyword>
<feature type="transmembrane region" description="Helical" evidence="1">
    <location>
        <begin position="212"/>
        <end position="237"/>
    </location>
</feature>
<dbReference type="Proteomes" id="UP001160519">
    <property type="component" value="Unassembled WGS sequence"/>
</dbReference>
<comment type="caution">
    <text evidence="2">The sequence shown here is derived from an EMBL/GenBank/DDBJ whole genome shotgun (WGS) entry which is preliminary data.</text>
</comment>
<evidence type="ECO:0000313" key="2">
    <source>
        <dbReference type="EMBL" id="MDI1230641.1"/>
    </source>
</evidence>
<dbReference type="Gene3D" id="3.40.30.10">
    <property type="entry name" value="Glutaredoxin"/>
    <property type="match status" value="1"/>
</dbReference>
<keyword evidence="1" id="KW-1133">Transmembrane helix</keyword>
<keyword evidence="1" id="KW-0472">Membrane</keyword>
<feature type="transmembrane region" description="Helical" evidence="1">
    <location>
        <begin position="379"/>
        <end position="397"/>
    </location>
</feature>
<accession>A0AA43Q6I5</accession>
<evidence type="ECO:0000256" key="1">
    <source>
        <dbReference type="SAM" id="Phobius"/>
    </source>
</evidence>
<dbReference type="PROSITE" id="PS00195">
    <property type="entry name" value="GLUTAREDOXIN_1"/>
    <property type="match status" value="1"/>
</dbReference>
<dbReference type="InterPro" id="IPR011767">
    <property type="entry name" value="GLR_AS"/>
</dbReference>
<protein>
    <submittedName>
        <fullName evidence="2">NrdH-redoxin</fullName>
    </submittedName>
</protein>
<feature type="transmembrane region" description="Helical" evidence="1">
    <location>
        <begin position="343"/>
        <end position="367"/>
    </location>
</feature>
<organism evidence="2 3">
    <name type="scientific">Candidatus Methylobacter titanis</name>
    <dbReference type="NCBI Taxonomy" id="3053457"/>
    <lineage>
        <taxon>Bacteria</taxon>
        <taxon>Pseudomonadati</taxon>
        <taxon>Pseudomonadota</taxon>
        <taxon>Gammaproteobacteria</taxon>
        <taxon>Methylococcales</taxon>
        <taxon>Methylococcaceae</taxon>
        <taxon>Methylobacter</taxon>
    </lineage>
</organism>
<keyword evidence="3" id="KW-1185">Reference proteome</keyword>
<dbReference type="AlphaFoldDB" id="A0AA43Q6I5"/>
<sequence length="400" mass="44010">MKTIAGTGITRWLLVFVWLLAFGLSPMAFAGITSTLPTTAHTSADIEVFVQQGCPHCADAEVFLLALKREQPTLSIIIQDVIQEPAALERLQHLAKSQGIKTLRVPAFQVGGQLIFGYSKEAGTDQLIRSALTKIPTPNIQHNSGSCETKGALSCETEQYIDFFGHRLSLDEIGLPLFTLAIGLLDGFNPCSLWVLVLMISLLASMKDRMRMFAIAGTFVAVEGLVYFMFMAAWLNLFLLIGLSRLSEIAIAGIALLVGLINLKDFGFFGLGVSLSIPDTAKPDIYARIRQILQAKNLTGALIGAFVLAILVQIVEFMCTSGFPMLYTRILTLKQLDSIGYYAYLLLYNLAYMFDDVIILTIGIITLSQRRLQEKEGRWLKLISGLAMVGIAIYLLLNPF</sequence>
<evidence type="ECO:0000313" key="3">
    <source>
        <dbReference type="Proteomes" id="UP001160519"/>
    </source>
</evidence>
<name>A0AA43Q6I5_9GAMM</name>
<feature type="transmembrane region" description="Helical" evidence="1">
    <location>
        <begin position="177"/>
        <end position="200"/>
    </location>
</feature>
<gene>
    <name evidence="2" type="ORF">PSU93_05785</name>
</gene>
<reference evidence="2" key="1">
    <citation type="submission" date="2023-01" db="EMBL/GenBank/DDBJ databases">
        <title>Biogeochemical cycle of methane in antarctic sediments.</title>
        <authorList>
            <person name="Roldan D.M."/>
            <person name="Menes R.J."/>
        </authorList>
    </citation>
    <scope>NUCLEOTIDE SEQUENCE [LARGE SCALE GENOMIC DNA]</scope>
    <source>
        <strain evidence="2">K-2018 MAG008</strain>
    </source>
</reference>
<dbReference type="EMBL" id="JAQSDF010000012">
    <property type="protein sequence ID" value="MDI1230641.1"/>
    <property type="molecule type" value="Genomic_DNA"/>
</dbReference>
<feature type="transmembrane region" description="Helical" evidence="1">
    <location>
        <begin position="249"/>
        <end position="277"/>
    </location>
</feature>
<feature type="transmembrane region" description="Helical" evidence="1">
    <location>
        <begin position="298"/>
        <end position="323"/>
    </location>
</feature>
<dbReference type="InterPro" id="IPR036249">
    <property type="entry name" value="Thioredoxin-like_sf"/>
</dbReference>